<keyword evidence="6 11" id="KW-0067">ATP-binding</keyword>
<dbReference type="CDD" id="cd18803">
    <property type="entry name" value="SF2_C_secA"/>
    <property type="match status" value="1"/>
</dbReference>
<dbReference type="STRING" id="1123349.SAMN02744037_02582"/>
<feature type="domain" description="Helicase C-terminal" evidence="14">
    <location>
        <begin position="413"/>
        <end position="571"/>
    </location>
</feature>
<dbReference type="GO" id="GO:0005524">
    <property type="term" value="F:ATP binding"/>
    <property type="evidence" value="ECO:0007669"/>
    <property type="project" value="UniProtKB-UniRule"/>
</dbReference>
<comment type="catalytic activity">
    <reaction evidence="11">
        <text>ATP + H2O + cellular proteinSide 1 = ADP + phosphate + cellular proteinSide 2.</text>
        <dbReference type="EC" id="7.4.2.8"/>
    </reaction>
</comment>
<dbReference type="SUPFAM" id="SSF52540">
    <property type="entry name" value="P-loop containing nucleoside triphosphate hydrolases"/>
    <property type="match status" value="2"/>
</dbReference>
<dbReference type="PROSITE" id="PS51194">
    <property type="entry name" value="HELICASE_CTER"/>
    <property type="match status" value="1"/>
</dbReference>
<dbReference type="GO" id="GO:0017038">
    <property type="term" value="P:protein import"/>
    <property type="evidence" value="ECO:0007669"/>
    <property type="project" value="InterPro"/>
</dbReference>
<comment type="subunit">
    <text evidence="11">Monomer and homodimer. Part of the essential Sec protein translocation apparatus which comprises SecA, SecYEG and auxiliary proteins SecDF. Other proteins may also be involved.</text>
</comment>
<evidence type="ECO:0000256" key="1">
    <source>
        <dbReference type="ARBA" id="ARBA00007650"/>
    </source>
</evidence>
<dbReference type="OrthoDB" id="1742108at2"/>
<keyword evidence="5 11" id="KW-0547">Nucleotide-binding</keyword>
<dbReference type="FunFam" id="3.40.50.300:FF:000429">
    <property type="entry name" value="Preprotein translocase subunit SecA"/>
    <property type="match status" value="1"/>
</dbReference>
<dbReference type="InterPro" id="IPR000185">
    <property type="entry name" value="SecA"/>
</dbReference>
<evidence type="ECO:0000256" key="4">
    <source>
        <dbReference type="ARBA" id="ARBA00022490"/>
    </source>
</evidence>
<dbReference type="SUPFAM" id="SSF81886">
    <property type="entry name" value="Helical scaffold and wing domains of SecA"/>
    <property type="match status" value="1"/>
</dbReference>
<dbReference type="SUPFAM" id="SSF81767">
    <property type="entry name" value="Pre-protein crosslinking domain of SecA"/>
    <property type="match status" value="1"/>
</dbReference>
<dbReference type="InterPro" id="IPR014001">
    <property type="entry name" value="Helicase_ATP-bd"/>
</dbReference>
<dbReference type="Pfam" id="PF07517">
    <property type="entry name" value="SecA_DEAD"/>
    <property type="match status" value="1"/>
</dbReference>
<keyword evidence="9 11" id="KW-0811">Translocation</keyword>
<evidence type="ECO:0000256" key="10">
    <source>
        <dbReference type="ARBA" id="ARBA00023136"/>
    </source>
</evidence>
<keyword evidence="8 11" id="KW-1278">Translocase</keyword>
<dbReference type="GO" id="GO:0005886">
    <property type="term" value="C:plasma membrane"/>
    <property type="evidence" value="ECO:0007669"/>
    <property type="project" value="UniProtKB-SubCell"/>
</dbReference>
<dbReference type="InterPro" id="IPR011115">
    <property type="entry name" value="SecA_DEAD"/>
</dbReference>
<dbReference type="EC" id="7.4.2.8" evidence="11"/>
<comment type="subcellular location">
    <subcellularLocation>
        <location evidence="11">Cell membrane</location>
        <topology evidence="11">Peripheral membrane protein</topology>
        <orientation evidence="11">Cytoplasmic side</orientation>
    </subcellularLocation>
    <subcellularLocation>
        <location evidence="11">Cytoplasm</location>
    </subcellularLocation>
    <text evidence="11">Distribution is 50-50.</text>
</comment>
<proteinExistence type="inferred from homology"/>
<dbReference type="GO" id="GO:0008564">
    <property type="term" value="F:protein-exporting ATPase activity"/>
    <property type="evidence" value="ECO:0007669"/>
    <property type="project" value="UniProtKB-EC"/>
</dbReference>
<protein>
    <recommendedName>
        <fullName evidence="11 12">Protein translocase subunit SecA</fullName>
        <ecNumber evidence="11">7.4.2.8</ecNumber>
    </recommendedName>
</protein>
<dbReference type="EMBL" id="FRAE01000092">
    <property type="protein sequence ID" value="SHK55243.1"/>
    <property type="molecule type" value="Genomic_DNA"/>
</dbReference>
<dbReference type="PANTHER" id="PTHR30612:SF0">
    <property type="entry name" value="CHLOROPLAST PROTEIN-TRANSPORTING ATPASE"/>
    <property type="match status" value="1"/>
</dbReference>
<evidence type="ECO:0000256" key="7">
    <source>
        <dbReference type="ARBA" id="ARBA00022927"/>
    </source>
</evidence>
<dbReference type="InterPro" id="IPR014018">
    <property type="entry name" value="SecA_motor_DEAD"/>
</dbReference>
<comment type="function">
    <text evidence="11">Part of the Sec protein translocase complex. Interacts with the SecYEG preprotein conducting channel. Has a central role in coupling the hydrolysis of ATP to the transfer of proteins into and across the cell membrane, serving as an ATP-driven molecular motor driving the stepwise translocation of polypeptide chains across the membrane.</text>
</comment>
<keyword evidence="7 11" id="KW-0653">Protein transport</keyword>
<evidence type="ECO:0000259" key="15">
    <source>
        <dbReference type="PROSITE" id="PS51196"/>
    </source>
</evidence>
<evidence type="ECO:0000256" key="3">
    <source>
        <dbReference type="ARBA" id="ARBA00022475"/>
    </source>
</evidence>
<gene>
    <name evidence="11" type="primary">secA</name>
    <name evidence="16" type="ORF">SAMN02744037_02582</name>
</gene>
<dbReference type="PROSITE" id="PS51196">
    <property type="entry name" value="SECA_MOTOR_DEAD"/>
    <property type="match status" value="1"/>
</dbReference>
<evidence type="ECO:0000256" key="11">
    <source>
        <dbReference type="HAMAP-Rule" id="MF_01382"/>
    </source>
</evidence>
<dbReference type="InterPro" id="IPR036266">
    <property type="entry name" value="SecA_Wing/Scaffold_sf"/>
</dbReference>
<organism evidence="16 17">
    <name type="scientific">Tepidibacter formicigenes DSM 15518</name>
    <dbReference type="NCBI Taxonomy" id="1123349"/>
    <lineage>
        <taxon>Bacteria</taxon>
        <taxon>Bacillati</taxon>
        <taxon>Bacillota</taxon>
        <taxon>Clostridia</taxon>
        <taxon>Peptostreptococcales</taxon>
        <taxon>Peptostreptococcaceae</taxon>
        <taxon>Tepidibacter</taxon>
    </lineage>
</organism>
<evidence type="ECO:0000256" key="2">
    <source>
        <dbReference type="ARBA" id="ARBA00022448"/>
    </source>
</evidence>
<dbReference type="InterPro" id="IPR011130">
    <property type="entry name" value="SecA_preprotein_X-link_dom"/>
</dbReference>
<evidence type="ECO:0000313" key="16">
    <source>
        <dbReference type="EMBL" id="SHK55243.1"/>
    </source>
</evidence>
<name>A0A1M6TE50_9FIRM</name>
<dbReference type="PROSITE" id="PS51192">
    <property type="entry name" value="HELICASE_ATP_BIND_1"/>
    <property type="match status" value="1"/>
</dbReference>
<keyword evidence="17" id="KW-1185">Reference proteome</keyword>
<dbReference type="SMART" id="SM00958">
    <property type="entry name" value="SecA_PP_bind"/>
    <property type="match status" value="1"/>
</dbReference>
<accession>A0A1M6TE50</accession>
<feature type="binding site" evidence="11">
    <location>
        <position position="85"/>
    </location>
    <ligand>
        <name>ATP</name>
        <dbReference type="ChEBI" id="CHEBI:30616"/>
    </ligand>
</feature>
<feature type="binding site" evidence="11">
    <location>
        <begin position="103"/>
        <end position="107"/>
    </location>
    <ligand>
        <name>ATP</name>
        <dbReference type="ChEBI" id="CHEBI:30616"/>
    </ligand>
</feature>
<evidence type="ECO:0000259" key="13">
    <source>
        <dbReference type="PROSITE" id="PS51192"/>
    </source>
</evidence>
<dbReference type="Pfam" id="PF01043">
    <property type="entry name" value="SecA_PP_bind"/>
    <property type="match status" value="1"/>
</dbReference>
<dbReference type="InterPro" id="IPR044722">
    <property type="entry name" value="SecA_SF2_C"/>
</dbReference>
<dbReference type="Gene3D" id="1.10.3060.10">
    <property type="entry name" value="Helical scaffold and wing domains of SecA"/>
    <property type="match status" value="1"/>
</dbReference>
<dbReference type="NCBIfam" id="TIGR00963">
    <property type="entry name" value="secA"/>
    <property type="match status" value="1"/>
</dbReference>
<dbReference type="InterPro" id="IPR011116">
    <property type="entry name" value="SecA_Wing/Scaffold"/>
</dbReference>
<dbReference type="GO" id="GO:0005829">
    <property type="term" value="C:cytosol"/>
    <property type="evidence" value="ECO:0007669"/>
    <property type="project" value="TreeGrafter"/>
</dbReference>
<evidence type="ECO:0000256" key="6">
    <source>
        <dbReference type="ARBA" id="ARBA00022840"/>
    </source>
</evidence>
<keyword evidence="10 11" id="KW-0472">Membrane</keyword>
<evidence type="ECO:0000256" key="12">
    <source>
        <dbReference type="RuleBase" id="RU003874"/>
    </source>
</evidence>
<evidence type="ECO:0000259" key="14">
    <source>
        <dbReference type="PROSITE" id="PS51194"/>
    </source>
</evidence>
<dbReference type="Proteomes" id="UP000242497">
    <property type="component" value="Unassembled WGS sequence"/>
</dbReference>
<keyword evidence="3 11" id="KW-1003">Cell membrane</keyword>
<dbReference type="PROSITE" id="PS01312">
    <property type="entry name" value="SECA"/>
    <property type="match status" value="1"/>
</dbReference>
<dbReference type="PANTHER" id="PTHR30612">
    <property type="entry name" value="SECA INNER MEMBRANE COMPONENT OF SEC PROTEIN SECRETION SYSTEM"/>
    <property type="match status" value="1"/>
</dbReference>
<dbReference type="GO" id="GO:0006605">
    <property type="term" value="P:protein targeting"/>
    <property type="evidence" value="ECO:0007669"/>
    <property type="project" value="UniProtKB-UniRule"/>
</dbReference>
<evidence type="ECO:0000256" key="9">
    <source>
        <dbReference type="ARBA" id="ARBA00023010"/>
    </source>
</evidence>
<dbReference type="AlphaFoldDB" id="A0A1M6TE50"/>
<dbReference type="Pfam" id="PF07516">
    <property type="entry name" value="SecA_SW"/>
    <property type="match status" value="1"/>
</dbReference>
<dbReference type="FunFam" id="3.90.1440.10:FF:000001">
    <property type="entry name" value="Preprotein translocase subunit SecA"/>
    <property type="match status" value="1"/>
</dbReference>
<feature type="binding site" evidence="11">
    <location>
        <position position="491"/>
    </location>
    <ligand>
        <name>ATP</name>
        <dbReference type="ChEBI" id="CHEBI:30616"/>
    </ligand>
</feature>
<comment type="similarity">
    <text evidence="1 11 12">Belongs to the SecA family.</text>
</comment>
<dbReference type="PRINTS" id="PR00906">
    <property type="entry name" value="SECA"/>
</dbReference>
<evidence type="ECO:0000256" key="5">
    <source>
        <dbReference type="ARBA" id="ARBA00022741"/>
    </source>
</evidence>
<dbReference type="InterPro" id="IPR020937">
    <property type="entry name" value="SecA_CS"/>
</dbReference>
<feature type="domain" description="Helicase ATP-binding" evidence="13">
    <location>
        <begin position="87"/>
        <end position="225"/>
    </location>
</feature>
<evidence type="ECO:0000256" key="8">
    <source>
        <dbReference type="ARBA" id="ARBA00022967"/>
    </source>
</evidence>
<dbReference type="InterPro" id="IPR001650">
    <property type="entry name" value="Helicase_C-like"/>
</dbReference>
<keyword evidence="2 11" id="KW-0813">Transport</keyword>
<dbReference type="Gene3D" id="3.90.1440.10">
    <property type="entry name" value="SecA, preprotein cross-linking domain"/>
    <property type="match status" value="1"/>
</dbReference>
<dbReference type="GO" id="GO:0043952">
    <property type="term" value="P:protein transport by the Sec complex"/>
    <property type="evidence" value="ECO:0007669"/>
    <property type="project" value="TreeGrafter"/>
</dbReference>
<evidence type="ECO:0000313" key="17">
    <source>
        <dbReference type="Proteomes" id="UP000242497"/>
    </source>
</evidence>
<dbReference type="InterPro" id="IPR036670">
    <property type="entry name" value="SecA_X-link_sf"/>
</dbReference>
<reference evidence="17" key="1">
    <citation type="submission" date="2016-11" db="EMBL/GenBank/DDBJ databases">
        <authorList>
            <person name="Varghese N."/>
            <person name="Submissions S."/>
        </authorList>
    </citation>
    <scope>NUCLEOTIDE SEQUENCE [LARGE SCALE GENOMIC DNA]</scope>
    <source>
        <strain evidence="17">DSM 15518</strain>
    </source>
</reference>
<sequence length="1092" mass="125397">MIDFFGGLINPHDRKINQLKKRVDKILALEDKIKELSDEELKGKTQEFRNRLNSGESLDNILEEAFAVVREASFRILGMKHFPVQLMGGIVLHEGNISEMKTGEGKTLVATLPTYLNALTGDGVFVITVNDYLAARDKEEMGKVHEFLGLKVGLIKRGMSVPEKKDAYSCDVIYGTNSEFGFDYLRDNLAILKDTVVQRKLNYAIIDEVDSILIDEARTPLIMTGEAHRPSQYYITVDRFVKSLKEEDYEKDTEKNTVNLTESGMDKAERIFGLDNIADIKNTELLHHIRQALSANHIIQKDKDYVVKDGEIVIVDKFTGRLMEGRRFSSGLHQALEAKEGLEIQKESKTMAMITYQNYFKMFNKIAGMTGTAYTERQEFKDIYGMDVICIPTNKPIKRKDKTDLLFKTEETKFKSIVEEVEKRHKKGQPVLIGTIYIDKSEMLSDMLKEKNIPHKILNAKQDKDEAEIISMAGQRGAVTIATNMAGRGTDIKLGEGVAELGGLFVLGTERHDSRRIDNQLRGRSGRQGDPGESQFYISLEDSLFKKVNPDIMERVHKIVDKINLQDGQAIQDKLVAQAIEGVQKSVEIANYNIRKATLEFDKILNKQRETIYNERNKILNGEDMSSFIKEIIKDLISKLVDDYTSMSEYPEEWDLKGIQNYLNENLYFNNRVNFENLSTEEIEELDRDDVKEKILDEALKIYSEKEEILGEKQLRYLERLTLMKSIDEKWIDHLDLVDQLRQGIGFQHIGGQNPIRIFNKEAFDLFEDMLSEIKELTIKSLFLLTGITGGNKKKKELSEEEKMENILRLEDKYKINRKYITRIPSNTPLIKFNVDINAVEEINVDVDLYYMDNGFEEKIENYHQNLTVTGVFSVEFEKPKDKDWNIGWHQIKVSVSGQEANVINFLVADPKDQIANNVVKTKFFSNKLNIISFELLLKGYNKDKIGAGLIYNKDKDTLKPFELPVKNEKVKVAIPRPENGWKKGLHELILLGKGTNIIIPFRVVDEYKADEEELNIDFKFKIKKGEVANMLGELIYLEENKIVSTLPITINQSGTINVKFKKKENIWKKGKYQFRLIAFNSVVLTKYILVS</sequence>
<dbReference type="RefSeq" id="WP_072890668.1">
    <property type="nucleotide sequence ID" value="NZ_FRAE01000092.1"/>
</dbReference>
<dbReference type="InterPro" id="IPR027417">
    <property type="entry name" value="P-loop_NTPase"/>
</dbReference>
<dbReference type="Gene3D" id="3.40.50.300">
    <property type="entry name" value="P-loop containing nucleotide triphosphate hydrolases"/>
    <property type="match status" value="3"/>
</dbReference>
<dbReference type="Pfam" id="PF21090">
    <property type="entry name" value="P-loop_SecA"/>
    <property type="match status" value="1"/>
</dbReference>
<feature type="domain" description="SecA family profile" evidence="15">
    <location>
        <begin position="1"/>
        <end position="572"/>
    </location>
</feature>
<dbReference type="GO" id="GO:0031522">
    <property type="term" value="C:cell envelope Sec protein transport complex"/>
    <property type="evidence" value="ECO:0007669"/>
    <property type="project" value="TreeGrafter"/>
</dbReference>
<dbReference type="SMART" id="SM00957">
    <property type="entry name" value="SecA_DEAD"/>
    <property type="match status" value="1"/>
</dbReference>
<dbReference type="NCBIfam" id="NF006630">
    <property type="entry name" value="PRK09200.1"/>
    <property type="match status" value="1"/>
</dbReference>
<keyword evidence="4 11" id="KW-0963">Cytoplasm</keyword>
<dbReference type="CDD" id="cd17928">
    <property type="entry name" value="DEXDc_SecA"/>
    <property type="match status" value="1"/>
</dbReference>
<dbReference type="GO" id="GO:0065002">
    <property type="term" value="P:intracellular protein transmembrane transport"/>
    <property type="evidence" value="ECO:0007669"/>
    <property type="project" value="UniProtKB-UniRule"/>
</dbReference>
<dbReference type="HAMAP" id="MF_01382">
    <property type="entry name" value="SecA"/>
    <property type="match status" value="1"/>
</dbReference>